<organism evidence="3 4">
    <name type="scientific">Vespula maculifrons</name>
    <name type="common">Eastern yellow jacket</name>
    <name type="synonym">Wasp</name>
    <dbReference type="NCBI Taxonomy" id="7453"/>
    <lineage>
        <taxon>Eukaryota</taxon>
        <taxon>Metazoa</taxon>
        <taxon>Ecdysozoa</taxon>
        <taxon>Arthropoda</taxon>
        <taxon>Hexapoda</taxon>
        <taxon>Insecta</taxon>
        <taxon>Pterygota</taxon>
        <taxon>Neoptera</taxon>
        <taxon>Endopterygota</taxon>
        <taxon>Hymenoptera</taxon>
        <taxon>Apocrita</taxon>
        <taxon>Aculeata</taxon>
        <taxon>Vespoidea</taxon>
        <taxon>Vespidae</taxon>
        <taxon>Vespinae</taxon>
        <taxon>Vespula</taxon>
    </lineage>
</organism>
<accession>A0ABD2CQQ0</accession>
<feature type="non-terminal residue" evidence="3">
    <location>
        <position position="1"/>
    </location>
</feature>
<evidence type="ECO:0000256" key="2">
    <source>
        <dbReference type="SAM" id="MobiDB-lite"/>
    </source>
</evidence>
<dbReference type="EMBL" id="JAYRBN010000035">
    <property type="protein sequence ID" value="KAL2747443.1"/>
    <property type="molecule type" value="Genomic_DNA"/>
</dbReference>
<dbReference type="AlphaFoldDB" id="A0ABD2CQQ0"/>
<sequence>SRSGPGKTGTYARMKRVIRSTGRSETTEANKSSAKFEERFRLLLIIFGHRVGRDEGKVTTSSLRPPTARIDQQVIPLKRSGEVSNPTDIELFRAVRMLSARVMSERKQRTKDLERKLELKIEKEWQRLVAAQQELREKREELKILQIRVNNRNADVNQNSKALRQQQNYRRKLGIEKIWRHKLALPFSAINTRRRFFGDNTLDLPDSPTSLTKKKISIWVDSRELPLIFGSSEIHKNERRRLMAVK</sequence>
<evidence type="ECO:0000313" key="3">
    <source>
        <dbReference type="EMBL" id="KAL2747443.1"/>
    </source>
</evidence>
<evidence type="ECO:0000256" key="1">
    <source>
        <dbReference type="SAM" id="Coils"/>
    </source>
</evidence>
<feature type="compositionally biased region" description="Polar residues" evidence="2">
    <location>
        <begin position="21"/>
        <end position="31"/>
    </location>
</feature>
<comment type="caution">
    <text evidence="3">The sequence shown here is derived from an EMBL/GenBank/DDBJ whole genome shotgun (WGS) entry which is preliminary data.</text>
</comment>
<name>A0ABD2CQQ0_VESMC</name>
<dbReference type="Proteomes" id="UP001607303">
    <property type="component" value="Unassembled WGS sequence"/>
</dbReference>
<feature type="non-terminal residue" evidence="3">
    <location>
        <position position="246"/>
    </location>
</feature>
<keyword evidence="1" id="KW-0175">Coiled coil</keyword>
<reference evidence="3 4" key="1">
    <citation type="journal article" date="2024" name="Ann. Entomol. Soc. Am.">
        <title>Genomic analyses of the southern and eastern yellowjacket wasps (Hymenoptera: Vespidae) reveal evolutionary signatures of social life.</title>
        <authorList>
            <person name="Catto M.A."/>
            <person name="Caine P.B."/>
            <person name="Orr S.E."/>
            <person name="Hunt B.G."/>
            <person name="Goodisman M.A.D."/>
        </authorList>
    </citation>
    <scope>NUCLEOTIDE SEQUENCE [LARGE SCALE GENOMIC DNA]</scope>
    <source>
        <strain evidence="3">232</strain>
        <tissue evidence="3">Head and thorax</tissue>
    </source>
</reference>
<evidence type="ECO:0000313" key="4">
    <source>
        <dbReference type="Proteomes" id="UP001607303"/>
    </source>
</evidence>
<protein>
    <submittedName>
        <fullName evidence="3">Glycosyltransferase-like protein gnt15</fullName>
    </submittedName>
</protein>
<feature type="coiled-coil region" evidence="1">
    <location>
        <begin position="121"/>
        <end position="155"/>
    </location>
</feature>
<proteinExistence type="predicted"/>
<gene>
    <name evidence="3" type="ORF">V1477_004135</name>
</gene>
<keyword evidence="4" id="KW-1185">Reference proteome</keyword>
<feature type="region of interest" description="Disordered" evidence="2">
    <location>
        <begin position="1"/>
        <end position="31"/>
    </location>
</feature>